<evidence type="ECO:0000313" key="2">
    <source>
        <dbReference type="Proteomes" id="UP000054559"/>
    </source>
</evidence>
<dbReference type="Proteomes" id="UP000054559">
    <property type="component" value="Unassembled WGS sequence"/>
</dbReference>
<name>A0A0J8R130_COCIT</name>
<reference evidence="2" key="1">
    <citation type="journal article" date="2010" name="Genome Res.">
        <title>Population genomic sequencing of Coccidioides fungi reveals recent hybridization and transposon control.</title>
        <authorList>
            <person name="Neafsey D.E."/>
            <person name="Barker B.M."/>
            <person name="Sharpton T.J."/>
            <person name="Stajich J.E."/>
            <person name="Park D.J."/>
            <person name="Whiston E."/>
            <person name="Hung C.-Y."/>
            <person name="McMahan C."/>
            <person name="White J."/>
            <person name="Sykes S."/>
            <person name="Heiman D."/>
            <person name="Young S."/>
            <person name="Zeng Q."/>
            <person name="Abouelleil A."/>
            <person name="Aftuck L."/>
            <person name="Bessette D."/>
            <person name="Brown A."/>
            <person name="FitzGerald M."/>
            <person name="Lui A."/>
            <person name="Macdonald J.P."/>
            <person name="Priest M."/>
            <person name="Orbach M.J."/>
            <person name="Galgiani J.N."/>
            <person name="Kirkland T.N."/>
            <person name="Cole G.T."/>
            <person name="Birren B.W."/>
            <person name="Henn M.R."/>
            <person name="Taylor J.W."/>
            <person name="Rounsley S.D."/>
        </authorList>
    </citation>
    <scope>NUCLEOTIDE SEQUENCE [LARGE SCALE GENOMIC DNA]</scope>
    <source>
        <strain evidence="2">RMSCC 3703</strain>
    </source>
</reference>
<dbReference type="Pfam" id="PF11578">
    <property type="entry name" value="DUF3237"/>
    <property type="match status" value="1"/>
</dbReference>
<dbReference type="AlphaFoldDB" id="A0A0J8R130"/>
<protein>
    <submittedName>
        <fullName evidence="1">Uncharacterized protein</fullName>
    </submittedName>
</protein>
<organism evidence="1 2">
    <name type="scientific">Coccidioides immitis RMSCC 3703</name>
    <dbReference type="NCBI Taxonomy" id="454286"/>
    <lineage>
        <taxon>Eukaryota</taxon>
        <taxon>Fungi</taxon>
        <taxon>Dikarya</taxon>
        <taxon>Ascomycota</taxon>
        <taxon>Pezizomycotina</taxon>
        <taxon>Eurotiomycetes</taxon>
        <taxon>Eurotiomycetidae</taxon>
        <taxon>Onygenales</taxon>
        <taxon>Onygenaceae</taxon>
        <taxon>Coccidioides</taxon>
    </lineage>
</organism>
<evidence type="ECO:0000313" key="1">
    <source>
        <dbReference type="EMBL" id="KMU78864.1"/>
    </source>
</evidence>
<proteinExistence type="predicted"/>
<sequence length="290" mass="32995">MSGFQAYNPHSRSRKCIAAMRPPHHAHGRWYSEETDDGALVYLLYTGIVNVTPELNAIMSGQSESAVTPFGDAFTHLTFKARISAQSTGDERYTFLESGVFVAAGHFIYEKASKNARCPLAPFILFMTRVTTVHMSRPTIEVPSIDVIAPGIDKENTDIVEKERFQRTNGHQLQELDAFRQLQQSWKPQQKRRRSSSLDPLNGVMRVLRLSMPMKRNVDGQVYMECDCKCINSHIATGNKYFESHDKSNDPYGTSRYSSNAEIRKSKMYWKSLINMWAIIESLAYGRPIL</sequence>
<accession>A0A0J8R130</accession>
<gene>
    <name evidence="1" type="ORF">CISG_07381</name>
</gene>
<dbReference type="STRING" id="454286.A0A0J8R130"/>
<dbReference type="OrthoDB" id="2544694at2759"/>
<dbReference type="EMBL" id="DS268167">
    <property type="protein sequence ID" value="KMU78864.1"/>
    <property type="molecule type" value="Genomic_DNA"/>
</dbReference>
<dbReference type="Gene3D" id="2.40.160.20">
    <property type="match status" value="1"/>
</dbReference>